<evidence type="ECO:0000313" key="2">
    <source>
        <dbReference type="Proteomes" id="UP001283361"/>
    </source>
</evidence>
<evidence type="ECO:0000313" key="1">
    <source>
        <dbReference type="EMBL" id="KAK3787264.1"/>
    </source>
</evidence>
<comment type="caution">
    <text evidence="1">The sequence shown here is derived from an EMBL/GenBank/DDBJ whole genome shotgun (WGS) entry which is preliminary data.</text>
</comment>
<protein>
    <submittedName>
        <fullName evidence="1">Uncharacterized protein</fullName>
    </submittedName>
</protein>
<name>A0AAE1AG06_9GAST</name>
<dbReference type="AlphaFoldDB" id="A0AAE1AG06"/>
<proteinExistence type="predicted"/>
<sequence length="84" mass="9758">MRSGFTRPTTGPWSYFKDWRRTDFRDEDDGNSALARAPPGAKSIVTQTNNAMLSRLHYRHWLHFNSSSPVALSSRRDWKALNYV</sequence>
<reference evidence="1" key="1">
    <citation type="journal article" date="2023" name="G3 (Bethesda)">
        <title>A reference genome for the long-term kleptoplast-retaining sea slug Elysia crispata morphotype clarki.</title>
        <authorList>
            <person name="Eastman K.E."/>
            <person name="Pendleton A.L."/>
            <person name="Shaikh M.A."/>
            <person name="Suttiyut T."/>
            <person name="Ogas R."/>
            <person name="Tomko P."/>
            <person name="Gavelis G."/>
            <person name="Widhalm J.R."/>
            <person name="Wisecaver J.H."/>
        </authorList>
    </citation>
    <scope>NUCLEOTIDE SEQUENCE</scope>
    <source>
        <strain evidence="1">ECLA1</strain>
    </source>
</reference>
<organism evidence="1 2">
    <name type="scientific">Elysia crispata</name>
    <name type="common">lettuce slug</name>
    <dbReference type="NCBI Taxonomy" id="231223"/>
    <lineage>
        <taxon>Eukaryota</taxon>
        <taxon>Metazoa</taxon>
        <taxon>Spiralia</taxon>
        <taxon>Lophotrochozoa</taxon>
        <taxon>Mollusca</taxon>
        <taxon>Gastropoda</taxon>
        <taxon>Heterobranchia</taxon>
        <taxon>Euthyneura</taxon>
        <taxon>Panpulmonata</taxon>
        <taxon>Sacoglossa</taxon>
        <taxon>Placobranchoidea</taxon>
        <taxon>Plakobranchidae</taxon>
        <taxon>Elysia</taxon>
    </lineage>
</organism>
<accession>A0AAE1AG06</accession>
<dbReference type="EMBL" id="JAWDGP010001872">
    <property type="protein sequence ID" value="KAK3787264.1"/>
    <property type="molecule type" value="Genomic_DNA"/>
</dbReference>
<dbReference type="Proteomes" id="UP001283361">
    <property type="component" value="Unassembled WGS sequence"/>
</dbReference>
<gene>
    <name evidence="1" type="ORF">RRG08_055986</name>
</gene>
<keyword evidence="2" id="KW-1185">Reference proteome</keyword>